<feature type="signal peptide" evidence="1">
    <location>
        <begin position="1"/>
        <end position="29"/>
    </location>
</feature>
<dbReference type="Proteomes" id="UP000279594">
    <property type="component" value="Chromosome"/>
</dbReference>
<dbReference type="PANTHER" id="PTHR37089:SF4">
    <property type="entry name" value="EXPORTED PROTEIN"/>
    <property type="match status" value="1"/>
</dbReference>
<evidence type="ECO:0000259" key="2">
    <source>
        <dbReference type="Pfam" id="PF05229"/>
    </source>
</evidence>
<feature type="chain" id="PRO_5017967606" evidence="1">
    <location>
        <begin position="30"/>
        <end position="176"/>
    </location>
</feature>
<dbReference type="PANTHER" id="PTHR37089">
    <property type="entry name" value="PROTEIN U-RELATED"/>
    <property type="match status" value="1"/>
</dbReference>
<keyword evidence="4" id="KW-1185">Reference proteome</keyword>
<dbReference type="InterPro" id="IPR053167">
    <property type="entry name" value="Spore_coat_component"/>
</dbReference>
<dbReference type="RefSeq" id="WP_121668371.1">
    <property type="nucleotide sequence ID" value="NZ_CP033019.1"/>
</dbReference>
<organism evidence="3 4">
    <name type="scientific">Janthinobacterium agaricidamnosum</name>
    <dbReference type="NCBI Taxonomy" id="55508"/>
    <lineage>
        <taxon>Bacteria</taxon>
        <taxon>Pseudomonadati</taxon>
        <taxon>Pseudomonadota</taxon>
        <taxon>Betaproteobacteria</taxon>
        <taxon>Burkholderiales</taxon>
        <taxon>Oxalobacteraceae</taxon>
        <taxon>Janthinobacterium</taxon>
    </lineage>
</organism>
<dbReference type="SMART" id="SM00972">
    <property type="entry name" value="SCPU"/>
    <property type="match status" value="1"/>
</dbReference>
<protein>
    <submittedName>
        <fullName evidence="3">Spore coat U domain-containing protein</fullName>
    </submittedName>
</protein>
<evidence type="ECO:0000313" key="3">
    <source>
        <dbReference type="EMBL" id="AYM74507.1"/>
    </source>
</evidence>
<reference evidence="3 4" key="1">
    <citation type="submission" date="2018-10" db="EMBL/GenBank/DDBJ databases">
        <title>Effects of UV and annual dynamics of microbial communities in freshwater RAS systems.</title>
        <authorList>
            <person name="Bekkelund A.K."/>
            <person name="Hansen B.R."/>
            <person name="Stokken H."/>
            <person name="Eriksen B.F."/>
            <person name="Kashulin N.A."/>
        </authorList>
    </citation>
    <scope>NUCLEOTIDE SEQUENCE [LARGE SCALE GENOMIC DNA]</scope>
    <source>
        <strain evidence="3 4">BHSEK</strain>
    </source>
</reference>
<gene>
    <name evidence="3" type="ORF">D9M09_00775</name>
</gene>
<sequence length="176" mass="17787">MLRVISPRFTAAASVVLAATALLPGYADAAVYLNGSNTTTFDVTLKIIANCTIAAANLDFGQSQGVLATAVNVNTTVNVTCTNTTPYNVGLTAGTGTGSSGTTRYLSGTGGNLGTVQFNLFQTAGSTLWGDTQGTNTVGGTGNGASQPLTVYGNIPPQATPAPDTYKSTITATVYF</sequence>
<name>A0A3G2E3D7_9BURK</name>
<dbReference type="Pfam" id="PF05229">
    <property type="entry name" value="SCPU"/>
    <property type="match status" value="1"/>
</dbReference>
<proteinExistence type="predicted"/>
<evidence type="ECO:0000313" key="4">
    <source>
        <dbReference type="Proteomes" id="UP000279594"/>
    </source>
</evidence>
<dbReference type="AlphaFoldDB" id="A0A3G2E3D7"/>
<dbReference type="EMBL" id="CP033019">
    <property type="protein sequence ID" value="AYM74507.1"/>
    <property type="molecule type" value="Genomic_DNA"/>
</dbReference>
<feature type="domain" description="Spore coat protein U/FanG" evidence="2">
    <location>
        <begin position="38"/>
        <end position="173"/>
    </location>
</feature>
<accession>A0A3G2E3D7</accession>
<keyword evidence="1" id="KW-0732">Signal</keyword>
<dbReference type="InterPro" id="IPR007893">
    <property type="entry name" value="Spore_coat_U/FanG"/>
</dbReference>
<evidence type="ECO:0000256" key="1">
    <source>
        <dbReference type="SAM" id="SignalP"/>
    </source>
</evidence>